<protein>
    <submittedName>
        <fullName evidence="2">Uncharacterized protein</fullName>
    </submittedName>
</protein>
<feature type="compositionally biased region" description="Basic and acidic residues" evidence="1">
    <location>
        <begin position="1"/>
        <end position="14"/>
    </location>
</feature>
<accession>A8QF51</accession>
<evidence type="ECO:0000256" key="1">
    <source>
        <dbReference type="SAM" id="MobiDB-lite"/>
    </source>
</evidence>
<evidence type="ECO:0000313" key="2">
    <source>
        <dbReference type="EMBL" id="EDP29492.1"/>
    </source>
</evidence>
<reference evidence="2" key="1">
    <citation type="journal article" date="2007" name="Science">
        <title>Draft genome of the filarial nematode parasite Brugia malayi.</title>
        <authorList>
            <person name="Ghedin E."/>
            <person name="Wang S."/>
            <person name="Spiro D."/>
            <person name="Caler E."/>
            <person name="Zhao Q."/>
            <person name="Crabtree J."/>
            <person name="Allen J.E."/>
            <person name="Delcher A.L."/>
            <person name="Guiliano D.B."/>
            <person name="Miranda-Saavedra D."/>
            <person name="Angiuoli S.V."/>
            <person name="Creasy T."/>
            <person name="Amedeo P."/>
            <person name="Haas B."/>
            <person name="El-Sayed N.M."/>
            <person name="Wortman J.R."/>
            <person name="Feldblyum T."/>
            <person name="Tallon L."/>
            <person name="Schatz M."/>
            <person name="Shumway M."/>
            <person name="Koo H."/>
            <person name="Salzberg S.L."/>
            <person name="Schobel S."/>
            <person name="Pertea M."/>
            <person name="Pop M."/>
            <person name="White O."/>
            <person name="Barton G.J."/>
            <person name="Carlow C.K."/>
            <person name="Crawford M.J."/>
            <person name="Daub J."/>
            <person name="Dimmic M.W."/>
            <person name="Estes C.F."/>
            <person name="Foster J.M."/>
            <person name="Ganatra M."/>
            <person name="Gregory W.F."/>
            <person name="Johnson N.M."/>
            <person name="Jin J."/>
            <person name="Komuniecki R."/>
            <person name="Korf I."/>
            <person name="Kumar S."/>
            <person name="Laney S."/>
            <person name="Li B.W."/>
            <person name="Li W."/>
            <person name="Lindblom T.H."/>
            <person name="Lustigman S."/>
            <person name="Ma D."/>
            <person name="Maina C.V."/>
            <person name="Martin D.M."/>
            <person name="McCarter J.P."/>
            <person name="McReynolds L."/>
            <person name="Mitreva M."/>
            <person name="Nutman T.B."/>
            <person name="Parkinson J."/>
            <person name="Peregrin-Alvarez J.M."/>
            <person name="Poole C."/>
            <person name="Ren Q."/>
            <person name="Saunders L."/>
            <person name="Sluder A.E."/>
            <person name="Smith K."/>
            <person name="Stanke M."/>
            <person name="Unnasch T.R."/>
            <person name="Ware J."/>
            <person name="Wei A.D."/>
            <person name="Weil G."/>
            <person name="Williams D.J."/>
            <person name="Zhang Y."/>
            <person name="Williams S.A."/>
            <person name="Fraser-Liggett C."/>
            <person name="Slatko B."/>
            <person name="Blaxter M.L."/>
            <person name="Scott A.L."/>
        </authorList>
    </citation>
    <scope>NUCLEOTIDE SEQUENCE [LARGE SCALE GENOMIC DNA]</scope>
</reference>
<name>A8QF51_BRUMA</name>
<proteinExistence type="predicted"/>
<feature type="region of interest" description="Disordered" evidence="1">
    <location>
        <begin position="1"/>
        <end position="39"/>
    </location>
</feature>
<dbReference type="EMBL" id="DS239431">
    <property type="protein sequence ID" value="EDP29492.1"/>
    <property type="molecule type" value="Genomic_DNA"/>
</dbReference>
<dbReference type="AlphaFoldDB" id="A8QF51"/>
<organism evidence="2">
    <name type="scientific">Brugia malayi</name>
    <name type="common">Filarial nematode worm</name>
    <dbReference type="NCBI Taxonomy" id="6279"/>
    <lineage>
        <taxon>Eukaryota</taxon>
        <taxon>Metazoa</taxon>
        <taxon>Ecdysozoa</taxon>
        <taxon>Nematoda</taxon>
        <taxon>Chromadorea</taxon>
        <taxon>Rhabditida</taxon>
        <taxon>Spirurina</taxon>
        <taxon>Spiruromorpha</taxon>
        <taxon>Filarioidea</taxon>
        <taxon>Onchocercidae</taxon>
        <taxon>Brugia</taxon>
    </lineage>
</organism>
<gene>
    <name evidence="2" type="ORF">Bm1_52325</name>
</gene>
<sequence>MKQSEHEQIMDKKTSYSAINGMKMRTPTKRVSSKVIREQ</sequence>